<dbReference type="PROSITE" id="PS50994">
    <property type="entry name" value="INTEGRASE"/>
    <property type="match status" value="1"/>
</dbReference>
<protein>
    <submittedName>
        <fullName evidence="2">Putative transposase</fullName>
    </submittedName>
</protein>
<reference evidence="2 3" key="1">
    <citation type="journal article" date="2008" name="J. Bacteriol.">
        <title>Complete genome sequence of the soil actinomycete Kocuria rhizophila.</title>
        <authorList>
            <person name="Takarada H."/>
            <person name="Sekine M."/>
            <person name="Kosugi H."/>
            <person name="Matsuo Y."/>
            <person name="Fujisawa T."/>
            <person name="Omata S."/>
            <person name="Kishi E."/>
            <person name="Shimizu A."/>
            <person name="Tsukatani N."/>
            <person name="Tanikawa S."/>
            <person name="Fujita N."/>
            <person name="Harayama S."/>
        </authorList>
    </citation>
    <scope>NUCLEOTIDE SEQUENCE [LARGE SCALE GENOMIC DNA]</scope>
    <source>
        <strain evidence="3">ATCC 9341 / DSM 348 / NBRC 103217 / DC2201</strain>
    </source>
</reference>
<dbReference type="RefSeq" id="WP_012398383.1">
    <property type="nucleotide sequence ID" value="NC_010617.1"/>
</dbReference>
<evidence type="ECO:0000313" key="2">
    <source>
        <dbReference type="EMBL" id="BAG29662.1"/>
    </source>
</evidence>
<dbReference type="Pfam" id="PF13683">
    <property type="entry name" value="rve_3"/>
    <property type="match status" value="1"/>
</dbReference>
<dbReference type="Proteomes" id="UP000008838">
    <property type="component" value="Chromosome"/>
</dbReference>
<dbReference type="GO" id="GO:0003676">
    <property type="term" value="F:nucleic acid binding"/>
    <property type="evidence" value="ECO:0007669"/>
    <property type="project" value="InterPro"/>
</dbReference>
<evidence type="ECO:0000259" key="1">
    <source>
        <dbReference type="PROSITE" id="PS50994"/>
    </source>
</evidence>
<dbReference type="SUPFAM" id="SSF46689">
    <property type="entry name" value="Homeodomain-like"/>
    <property type="match status" value="1"/>
</dbReference>
<gene>
    <name evidence="2" type="ordered locus">KRH_13150</name>
</gene>
<dbReference type="eggNOG" id="COG2801">
    <property type="taxonomic scope" value="Bacteria"/>
</dbReference>
<dbReference type="OrthoDB" id="52928at2"/>
<dbReference type="InterPro" id="IPR001584">
    <property type="entry name" value="Integrase_cat-core"/>
</dbReference>
<dbReference type="AlphaFoldDB" id="B2GI70"/>
<dbReference type="InterPro" id="IPR009057">
    <property type="entry name" value="Homeodomain-like_sf"/>
</dbReference>
<proteinExistence type="predicted"/>
<evidence type="ECO:0000313" key="3">
    <source>
        <dbReference type="Proteomes" id="UP000008838"/>
    </source>
</evidence>
<dbReference type="eggNOG" id="COG2963">
    <property type="taxonomic scope" value="Bacteria"/>
</dbReference>
<dbReference type="NCBIfam" id="NF033577">
    <property type="entry name" value="transpos_IS481"/>
    <property type="match status" value="1"/>
</dbReference>
<organism evidence="2 3">
    <name type="scientific">Kocuria rhizophila (strain ATCC 9341 / DSM 348 / NBRC 103217 / DC2201)</name>
    <dbReference type="NCBI Taxonomy" id="378753"/>
    <lineage>
        <taxon>Bacteria</taxon>
        <taxon>Bacillati</taxon>
        <taxon>Actinomycetota</taxon>
        <taxon>Actinomycetes</taxon>
        <taxon>Micrococcales</taxon>
        <taxon>Micrococcaceae</taxon>
        <taxon>Kocuria</taxon>
    </lineage>
</organism>
<dbReference type="InterPro" id="IPR012337">
    <property type="entry name" value="RNaseH-like_sf"/>
</dbReference>
<accession>B2GI70</accession>
<name>B2GI70_KOCRD</name>
<dbReference type="InterPro" id="IPR047656">
    <property type="entry name" value="IS481-like_transpos"/>
</dbReference>
<dbReference type="Gene3D" id="3.30.420.10">
    <property type="entry name" value="Ribonuclease H-like superfamily/Ribonuclease H"/>
    <property type="match status" value="1"/>
</dbReference>
<dbReference type="Pfam" id="PF13565">
    <property type="entry name" value="HTH_32"/>
    <property type="match status" value="1"/>
</dbReference>
<dbReference type="EMBL" id="AP009152">
    <property type="protein sequence ID" value="BAG29662.1"/>
    <property type="molecule type" value="Genomic_DNA"/>
</dbReference>
<sequence length="335" mass="38199">MAHANAPLTPEGRQRLVTRVLDDDRPISHVATEAGIARSTLTKWVARYRADGPEGLGDRSSAPVERPTRVSLEVLELIDRWRRDHKWSARRIHLELTERGHHCCMRTVSRWLKRLGISRRRDLDPTGENNRTVGKITARFPGHMLHLDVKKVGKIPDGGGWWAHGRGSSKALASKRAHKQRVGYTYLHSAVDGYSRLAYTEALEDETAQATIGFFARARAYFAAHGITRLIRVVTDNGANYRAARFVAAVQSHASRHQRTRAYTPRHNGKVERYQRLPSEECLYARVYDSEQARRKAIGVWVHHYNYHRPHTACADQPPASRVHERVDNVMTSYT</sequence>
<dbReference type="KEGG" id="krh:KRH_13150"/>
<dbReference type="PANTHER" id="PTHR35004:SF6">
    <property type="entry name" value="TRANSPOSASE"/>
    <property type="match status" value="1"/>
</dbReference>
<keyword evidence="3" id="KW-1185">Reference proteome</keyword>
<dbReference type="HOGENOM" id="CLU_027402_15_0_11"/>
<dbReference type="PANTHER" id="PTHR35004">
    <property type="entry name" value="TRANSPOSASE RV3428C-RELATED"/>
    <property type="match status" value="1"/>
</dbReference>
<dbReference type="SUPFAM" id="SSF53098">
    <property type="entry name" value="Ribonuclease H-like"/>
    <property type="match status" value="1"/>
</dbReference>
<feature type="domain" description="Integrase catalytic" evidence="1">
    <location>
        <begin position="152"/>
        <end position="326"/>
    </location>
</feature>
<dbReference type="InterPro" id="IPR036397">
    <property type="entry name" value="RNaseH_sf"/>
</dbReference>
<dbReference type="GO" id="GO:0015074">
    <property type="term" value="P:DNA integration"/>
    <property type="evidence" value="ECO:0007669"/>
    <property type="project" value="InterPro"/>
</dbReference>